<evidence type="ECO:0000313" key="2">
    <source>
        <dbReference type="Proteomes" id="UP001472677"/>
    </source>
</evidence>
<dbReference type="Proteomes" id="UP001472677">
    <property type="component" value="Unassembled WGS sequence"/>
</dbReference>
<dbReference type="Gene3D" id="3.60.10.10">
    <property type="entry name" value="Endonuclease/exonuclease/phosphatase"/>
    <property type="match status" value="1"/>
</dbReference>
<name>A0ABR2EHD4_9ROSI</name>
<dbReference type="EMBL" id="JBBPBM010000014">
    <property type="protein sequence ID" value="KAK8560100.1"/>
    <property type="molecule type" value="Genomic_DNA"/>
</dbReference>
<gene>
    <name evidence="1" type="ORF">V6N12_012903</name>
</gene>
<proteinExistence type="predicted"/>
<dbReference type="SUPFAM" id="SSF56219">
    <property type="entry name" value="DNase I-like"/>
    <property type="match status" value="1"/>
</dbReference>
<keyword evidence="2" id="KW-1185">Reference proteome</keyword>
<reference evidence="1 2" key="1">
    <citation type="journal article" date="2024" name="G3 (Bethesda)">
        <title>Genome assembly of Hibiscus sabdariffa L. provides insights into metabolisms of medicinal natural products.</title>
        <authorList>
            <person name="Kim T."/>
        </authorList>
    </citation>
    <scope>NUCLEOTIDE SEQUENCE [LARGE SCALE GENOMIC DNA]</scope>
    <source>
        <strain evidence="1">TK-2024</strain>
        <tissue evidence="1">Old leaves</tissue>
    </source>
</reference>
<protein>
    <submittedName>
        <fullName evidence="1">Uncharacterized protein</fullName>
    </submittedName>
</protein>
<dbReference type="InterPro" id="IPR036691">
    <property type="entry name" value="Endo/exonu/phosph_ase_sf"/>
</dbReference>
<comment type="caution">
    <text evidence="1">The sequence shown here is derived from an EMBL/GenBank/DDBJ whole genome shotgun (WGS) entry which is preliminary data.</text>
</comment>
<sequence length="110" mass="12496">MTESFYVDPNGIADGLPLWWSNDTNVTILNHGNHFIDTKLSIKGEVDWFMIFIYGTPYVEDKQAFWESLSSLRSNKSEKWCIIGDSNVVARPEEKSGGGVPFDSSQAKWF</sequence>
<evidence type="ECO:0000313" key="1">
    <source>
        <dbReference type="EMBL" id="KAK8560100.1"/>
    </source>
</evidence>
<organism evidence="1 2">
    <name type="scientific">Hibiscus sabdariffa</name>
    <name type="common">roselle</name>
    <dbReference type="NCBI Taxonomy" id="183260"/>
    <lineage>
        <taxon>Eukaryota</taxon>
        <taxon>Viridiplantae</taxon>
        <taxon>Streptophyta</taxon>
        <taxon>Embryophyta</taxon>
        <taxon>Tracheophyta</taxon>
        <taxon>Spermatophyta</taxon>
        <taxon>Magnoliopsida</taxon>
        <taxon>eudicotyledons</taxon>
        <taxon>Gunneridae</taxon>
        <taxon>Pentapetalae</taxon>
        <taxon>rosids</taxon>
        <taxon>malvids</taxon>
        <taxon>Malvales</taxon>
        <taxon>Malvaceae</taxon>
        <taxon>Malvoideae</taxon>
        <taxon>Hibiscus</taxon>
    </lineage>
</organism>
<accession>A0ABR2EHD4</accession>